<dbReference type="SUPFAM" id="SSF109854">
    <property type="entry name" value="DinB/YfiT-like putative metalloenzymes"/>
    <property type="match status" value="1"/>
</dbReference>
<dbReference type="AlphaFoldDB" id="A0A3L8P2Y4"/>
<keyword evidence="3" id="KW-1185">Reference proteome</keyword>
<dbReference type="Pfam" id="PF11716">
    <property type="entry name" value="MDMPI_N"/>
    <property type="match status" value="1"/>
</dbReference>
<reference evidence="2 3" key="1">
    <citation type="submission" date="2018-10" db="EMBL/GenBank/DDBJ databases">
        <title>Marmoricola sp. 4Q3S-7 whole genome shotgun sequence.</title>
        <authorList>
            <person name="Li F."/>
        </authorList>
    </citation>
    <scope>NUCLEOTIDE SEQUENCE [LARGE SCALE GENOMIC DNA]</scope>
    <source>
        <strain evidence="2 3">4Q3S-7</strain>
    </source>
</reference>
<feature type="domain" description="Mycothiol-dependent maleylpyruvate isomerase metal-binding" evidence="1">
    <location>
        <begin position="21"/>
        <end position="145"/>
    </location>
</feature>
<evidence type="ECO:0000313" key="2">
    <source>
        <dbReference type="EMBL" id="RLV49776.1"/>
    </source>
</evidence>
<dbReference type="PANTHER" id="PTHR40758">
    <property type="entry name" value="CONSERVED PROTEIN"/>
    <property type="match status" value="1"/>
</dbReference>
<protein>
    <submittedName>
        <fullName evidence="2">Maleylpyruvate isomerase family mycothiol-dependent enzyme</fullName>
    </submittedName>
</protein>
<sequence>MPPTLGRHRDHGLMDPATHVDHLEAEGARVVAAASRCTGQEAVAACPGWDVDQLLRHLATVHEWSRRAVVGGGAKPPPRRPLEADAPADHTSLVAWYAELHRRLVDELRDADPDAACWQMWSGPDGPAYWARRQAHETAVHRIDVEIAADRPTPLDAGLAVDGIDELMMLVPRLLPVTEPHTVYHLLATDTGDSWRVVAGPELTTVERGHSAEGVQVSGSAADLYAFCWNRRPGTTPVVSDPSQWEVWRGSVQV</sequence>
<dbReference type="PANTHER" id="PTHR40758:SF1">
    <property type="entry name" value="CONSERVED PROTEIN"/>
    <property type="match status" value="1"/>
</dbReference>
<dbReference type="InterPro" id="IPR024344">
    <property type="entry name" value="MDMPI_metal-binding"/>
</dbReference>
<dbReference type="GO" id="GO:0016853">
    <property type="term" value="F:isomerase activity"/>
    <property type="evidence" value="ECO:0007669"/>
    <property type="project" value="UniProtKB-KW"/>
</dbReference>
<dbReference type="Proteomes" id="UP000281708">
    <property type="component" value="Unassembled WGS sequence"/>
</dbReference>
<evidence type="ECO:0000259" key="1">
    <source>
        <dbReference type="Pfam" id="PF11716"/>
    </source>
</evidence>
<proteinExistence type="predicted"/>
<dbReference type="GO" id="GO:0005886">
    <property type="term" value="C:plasma membrane"/>
    <property type="evidence" value="ECO:0007669"/>
    <property type="project" value="TreeGrafter"/>
</dbReference>
<dbReference type="EMBL" id="RDBE01000006">
    <property type="protein sequence ID" value="RLV49776.1"/>
    <property type="molecule type" value="Genomic_DNA"/>
</dbReference>
<name>A0A3L8P2Y4_9ACTN</name>
<gene>
    <name evidence="2" type="ORF">D9V37_07710</name>
</gene>
<keyword evidence="2" id="KW-0413">Isomerase</keyword>
<dbReference type="InterPro" id="IPR034660">
    <property type="entry name" value="DinB/YfiT-like"/>
</dbReference>
<dbReference type="NCBIfam" id="TIGR03083">
    <property type="entry name" value="maleylpyruvate isomerase family mycothiol-dependent enzyme"/>
    <property type="match status" value="1"/>
</dbReference>
<evidence type="ECO:0000313" key="3">
    <source>
        <dbReference type="Proteomes" id="UP000281708"/>
    </source>
</evidence>
<dbReference type="InterPro" id="IPR017517">
    <property type="entry name" value="Maleyloyr_isom"/>
</dbReference>
<accession>A0A3L8P2Y4</accession>
<dbReference type="GO" id="GO:0046872">
    <property type="term" value="F:metal ion binding"/>
    <property type="evidence" value="ECO:0007669"/>
    <property type="project" value="InterPro"/>
</dbReference>
<comment type="caution">
    <text evidence="2">The sequence shown here is derived from an EMBL/GenBank/DDBJ whole genome shotgun (WGS) entry which is preliminary data.</text>
</comment>
<organism evidence="2 3">
    <name type="scientific">Nocardioides mangrovicus</name>
    <dbReference type="NCBI Taxonomy" id="2478913"/>
    <lineage>
        <taxon>Bacteria</taxon>
        <taxon>Bacillati</taxon>
        <taxon>Actinomycetota</taxon>
        <taxon>Actinomycetes</taxon>
        <taxon>Propionibacteriales</taxon>
        <taxon>Nocardioidaceae</taxon>
        <taxon>Nocardioides</taxon>
    </lineage>
</organism>
<keyword evidence="2" id="KW-0670">Pyruvate</keyword>